<comment type="caution">
    <text evidence="2">The sequence shown here is derived from an EMBL/GenBank/DDBJ whole genome shotgun (WGS) entry which is preliminary data.</text>
</comment>
<dbReference type="Proteomes" id="UP001460270">
    <property type="component" value="Unassembled WGS sequence"/>
</dbReference>
<organism evidence="2 3">
    <name type="scientific">Mugilogobius chulae</name>
    <name type="common">yellowstripe goby</name>
    <dbReference type="NCBI Taxonomy" id="88201"/>
    <lineage>
        <taxon>Eukaryota</taxon>
        <taxon>Metazoa</taxon>
        <taxon>Chordata</taxon>
        <taxon>Craniata</taxon>
        <taxon>Vertebrata</taxon>
        <taxon>Euteleostomi</taxon>
        <taxon>Actinopterygii</taxon>
        <taxon>Neopterygii</taxon>
        <taxon>Teleostei</taxon>
        <taxon>Neoteleostei</taxon>
        <taxon>Acanthomorphata</taxon>
        <taxon>Gobiaria</taxon>
        <taxon>Gobiiformes</taxon>
        <taxon>Gobioidei</taxon>
        <taxon>Gobiidae</taxon>
        <taxon>Gobionellinae</taxon>
        <taxon>Mugilogobius</taxon>
    </lineage>
</organism>
<name>A0AAW0P7B3_9GOBI</name>
<dbReference type="AlphaFoldDB" id="A0AAW0P7B3"/>
<feature type="region of interest" description="Disordered" evidence="1">
    <location>
        <begin position="72"/>
        <end position="100"/>
    </location>
</feature>
<keyword evidence="3" id="KW-1185">Reference proteome</keyword>
<dbReference type="EMBL" id="JBBPFD010000010">
    <property type="protein sequence ID" value="KAK7910062.1"/>
    <property type="molecule type" value="Genomic_DNA"/>
</dbReference>
<protein>
    <submittedName>
        <fullName evidence="2">Uncharacterized protein</fullName>
    </submittedName>
</protein>
<feature type="compositionally biased region" description="Basic and acidic residues" evidence="1">
    <location>
        <begin position="86"/>
        <end position="96"/>
    </location>
</feature>
<evidence type="ECO:0000313" key="3">
    <source>
        <dbReference type="Proteomes" id="UP001460270"/>
    </source>
</evidence>
<accession>A0AAW0P7B3</accession>
<gene>
    <name evidence="2" type="ORF">WMY93_014746</name>
</gene>
<evidence type="ECO:0000313" key="2">
    <source>
        <dbReference type="EMBL" id="KAK7910062.1"/>
    </source>
</evidence>
<reference evidence="3" key="1">
    <citation type="submission" date="2024-04" db="EMBL/GenBank/DDBJ databases">
        <title>Salinicola lusitanus LLJ914,a marine bacterium isolated from the Okinawa Trough.</title>
        <authorList>
            <person name="Li J."/>
        </authorList>
    </citation>
    <scope>NUCLEOTIDE SEQUENCE [LARGE SCALE GENOMIC DNA]</scope>
</reference>
<proteinExistence type="predicted"/>
<sequence length="148" mass="17465">MPLHHRKTVHDCQLHLLPDVTNVLLRPTHSPLRYDREPSYAHLTRREKPRKREERSALDQFTEATKLIAYHRDRDERKFRGRNRRQQKEKVEEGHEISQQPVEQVEAQCGDEVLLPCRAPKADSVDGLEWTAPTWTSTFTCTRTESRT</sequence>
<evidence type="ECO:0000256" key="1">
    <source>
        <dbReference type="SAM" id="MobiDB-lite"/>
    </source>
</evidence>